<evidence type="ECO:0000313" key="1">
    <source>
        <dbReference type="EMBL" id="PYH83377.1"/>
    </source>
</evidence>
<dbReference type="OrthoDB" id="10350048at2759"/>
<organism evidence="1 2">
    <name type="scientific">Aspergillus uvarum CBS 121591</name>
    <dbReference type="NCBI Taxonomy" id="1448315"/>
    <lineage>
        <taxon>Eukaryota</taxon>
        <taxon>Fungi</taxon>
        <taxon>Dikarya</taxon>
        <taxon>Ascomycota</taxon>
        <taxon>Pezizomycotina</taxon>
        <taxon>Eurotiomycetes</taxon>
        <taxon>Eurotiomycetidae</taxon>
        <taxon>Eurotiales</taxon>
        <taxon>Aspergillaceae</taxon>
        <taxon>Aspergillus</taxon>
        <taxon>Aspergillus subgen. Circumdati</taxon>
    </lineage>
</organism>
<name>A0A319CJN2_9EURO</name>
<dbReference type="EMBL" id="KZ821690">
    <property type="protein sequence ID" value="PYH83377.1"/>
    <property type="molecule type" value="Genomic_DNA"/>
</dbReference>
<reference evidence="1 2" key="1">
    <citation type="submission" date="2016-12" db="EMBL/GenBank/DDBJ databases">
        <title>The genomes of Aspergillus section Nigri reveals drivers in fungal speciation.</title>
        <authorList>
            <consortium name="DOE Joint Genome Institute"/>
            <person name="Vesth T.C."/>
            <person name="Nybo J."/>
            <person name="Theobald S."/>
            <person name="Brandl J."/>
            <person name="Frisvad J.C."/>
            <person name="Nielsen K.F."/>
            <person name="Lyhne E.K."/>
            <person name="Kogle M.E."/>
            <person name="Kuo A."/>
            <person name="Riley R."/>
            <person name="Clum A."/>
            <person name="Nolan M."/>
            <person name="Lipzen A."/>
            <person name="Salamov A."/>
            <person name="Henrissat B."/>
            <person name="Wiebenga A."/>
            <person name="De Vries R.P."/>
            <person name="Grigoriev I.V."/>
            <person name="Mortensen U.H."/>
            <person name="Andersen M.R."/>
            <person name="Baker S.E."/>
        </authorList>
    </citation>
    <scope>NUCLEOTIDE SEQUENCE [LARGE SCALE GENOMIC DNA]</scope>
    <source>
        <strain evidence="1 2">CBS 121591</strain>
    </source>
</reference>
<feature type="non-terminal residue" evidence="1">
    <location>
        <position position="1"/>
    </location>
</feature>
<protein>
    <submittedName>
        <fullName evidence="1">Uncharacterized protein</fullName>
    </submittedName>
</protein>
<sequence>NIKLFNRKDKHNYKLFKLNIYIKLIIDGNYYSIRLEQVFYIYSRLYKQAV</sequence>
<dbReference type="Proteomes" id="UP000248340">
    <property type="component" value="Unassembled WGS sequence"/>
</dbReference>
<gene>
    <name evidence="1" type="ORF">BO82DRAFT_279882</name>
</gene>
<keyword evidence="2" id="KW-1185">Reference proteome</keyword>
<accession>A0A319CJN2</accession>
<dbReference type="AlphaFoldDB" id="A0A319CJN2"/>
<proteinExistence type="predicted"/>
<dbReference type="GeneID" id="37134018"/>
<evidence type="ECO:0000313" key="2">
    <source>
        <dbReference type="Proteomes" id="UP000248340"/>
    </source>
</evidence>
<dbReference type="RefSeq" id="XP_025493577.1">
    <property type="nucleotide sequence ID" value="XM_025631277.1"/>
</dbReference>
<dbReference type="VEuPathDB" id="FungiDB:BO82DRAFT_279882"/>